<evidence type="ECO:0000313" key="2">
    <source>
        <dbReference type="EMBL" id="EFX78042.1"/>
    </source>
</evidence>
<dbReference type="HOGENOM" id="CLU_1994887_0_0_1"/>
<dbReference type="KEGG" id="dpx:DAPPUDRAFT_105596"/>
<name>E9GR74_DAPPU</name>
<dbReference type="AlphaFoldDB" id="E9GR74"/>
<dbReference type="InParanoid" id="E9GR74"/>
<dbReference type="Proteomes" id="UP000000305">
    <property type="component" value="Unassembled WGS sequence"/>
</dbReference>
<keyword evidence="3" id="KW-1185">Reference proteome</keyword>
<evidence type="ECO:0000313" key="3">
    <source>
        <dbReference type="Proteomes" id="UP000000305"/>
    </source>
</evidence>
<protein>
    <submittedName>
        <fullName evidence="2">Uncharacterized protein</fullName>
    </submittedName>
</protein>
<sequence>MQCVRTTALDQLPECVRKSLSPSDADYGEGGNRRCSGGGDDNNRGGGSRRKSIGDINTKISGAHYHPAGGDGSHEEAVNSTKGGGGGTPGNLQQQQQVPSAGIYEIMSDAASMAAATGSGTSHSP</sequence>
<proteinExistence type="predicted"/>
<evidence type="ECO:0000256" key="1">
    <source>
        <dbReference type="SAM" id="MobiDB-lite"/>
    </source>
</evidence>
<feature type="compositionally biased region" description="Gly residues" evidence="1">
    <location>
        <begin position="36"/>
        <end position="46"/>
    </location>
</feature>
<gene>
    <name evidence="2" type="ORF">DAPPUDRAFT_105596</name>
</gene>
<reference evidence="2 3" key="1">
    <citation type="journal article" date="2011" name="Science">
        <title>The ecoresponsive genome of Daphnia pulex.</title>
        <authorList>
            <person name="Colbourne J.K."/>
            <person name="Pfrender M.E."/>
            <person name="Gilbert D."/>
            <person name="Thomas W.K."/>
            <person name="Tucker A."/>
            <person name="Oakley T.H."/>
            <person name="Tokishita S."/>
            <person name="Aerts A."/>
            <person name="Arnold G.J."/>
            <person name="Basu M.K."/>
            <person name="Bauer D.J."/>
            <person name="Caceres C.E."/>
            <person name="Carmel L."/>
            <person name="Casola C."/>
            <person name="Choi J.H."/>
            <person name="Detter J.C."/>
            <person name="Dong Q."/>
            <person name="Dusheyko S."/>
            <person name="Eads B.D."/>
            <person name="Frohlich T."/>
            <person name="Geiler-Samerotte K.A."/>
            <person name="Gerlach D."/>
            <person name="Hatcher P."/>
            <person name="Jogdeo S."/>
            <person name="Krijgsveld J."/>
            <person name="Kriventseva E.V."/>
            <person name="Kultz D."/>
            <person name="Laforsch C."/>
            <person name="Lindquist E."/>
            <person name="Lopez J."/>
            <person name="Manak J.R."/>
            <person name="Muller J."/>
            <person name="Pangilinan J."/>
            <person name="Patwardhan R.P."/>
            <person name="Pitluck S."/>
            <person name="Pritham E.J."/>
            <person name="Rechtsteiner A."/>
            <person name="Rho M."/>
            <person name="Rogozin I.B."/>
            <person name="Sakarya O."/>
            <person name="Salamov A."/>
            <person name="Schaack S."/>
            <person name="Shapiro H."/>
            <person name="Shiga Y."/>
            <person name="Skalitzky C."/>
            <person name="Smith Z."/>
            <person name="Souvorov A."/>
            <person name="Sung W."/>
            <person name="Tang Z."/>
            <person name="Tsuchiya D."/>
            <person name="Tu H."/>
            <person name="Vos H."/>
            <person name="Wang M."/>
            <person name="Wolf Y.I."/>
            <person name="Yamagata H."/>
            <person name="Yamada T."/>
            <person name="Ye Y."/>
            <person name="Shaw J.R."/>
            <person name="Andrews J."/>
            <person name="Crease T.J."/>
            <person name="Tang H."/>
            <person name="Lucas S.M."/>
            <person name="Robertson H.M."/>
            <person name="Bork P."/>
            <person name="Koonin E.V."/>
            <person name="Zdobnov E.M."/>
            <person name="Grigoriev I.V."/>
            <person name="Lynch M."/>
            <person name="Boore J.L."/>
        </authorList>
    </citation>
    <scope>NUCLEOTIDE SEQUENCE [LARGE SCALE GENOMIC DNA]</scope>
</reference>
<feature type="region of interest" description="Disordered" evidence="1">
    <location>
        <begin position="1"/>
        <end position="101"/>
    </location>
</feature>
<accession>E9GR74</accession>
<dbReference type="EMBL" id="GL732559">
    <property type="protein sequence ID" value="EFX78042.1"/>
    <property type="molecule type" value="Genomic_DNA"/>
</dbReference>
<organism evidence="2 3">
    <name type="scientific">Daphnia pulex</name>
    <name type="common">Water flea</name>
    <dbReference type="NCBI Taxonomy" id="6669"/>
    <lineage>
        <taxon>Eukaryota</taxon>
        <taxon>Metazoa</taxon>
        <taxon>Ecdysozoa</taxon>
        <taxon>Arthropoda</taxon>
        <taxon>Crustacea</taxon>
        <taxon>Branchiopoda</taxon>
        <taxon>Diplostraca</taxon>
        <taxon>Cladocera</taxon>
        <taxon>Anomopoda</taxon>
        <taxon>Daphniidae</taxon>
        <taxon>Daphnia</taxon>
    </lineage>
</organism>